<dbReference type="Gene3D" id="2.40.100.10">
    <property type="entry name" value="Cyclophilin-like"/>
    <property type="match status" value="1"/>
</dbReference>
<dbReference type="PANTHER" id="PTHR43246">
    <property type="entry name" value="PEPTIDYL-PROLYL CIS-TRANS ISOMERASE CYP38, CHLOROPLASTIC"/>
    <property type="match status" value="1"/>
</dbReference>
<evidence type="ECO:0000256" key="3">
    <source>
        <dbReference type="ARBA" id="ARBA00023235"/>
    </source>
</evidence>
<keyword evidence="2" id="KW-0697">Rotamase</keyword>
<dbReference type="Pfam" id="PF00160">
    <property type="entry name" value="Pro_isomerase"/>
    <property type="match status" value="1"/>
</dbReference>
<evidence type="ECO:0000256" key="1">
    <source>
        <dbReference type="ARBA" id="ARBA00013194"/>
    </source>
</evidence>
<protein>
    <recommendedName>
        <fullName evidence="1">peptidylprolyl isomerase</fullName>
        <ecNumber evidence="1">5.2.1.8</ecNumber>
    </recommendedName>
</protein>
<dbReference type="RefSeq" id="WP_144865427.1">
    <property type="nucleotide sequence ID" value="NZ_LR213793.1"/>
</dbReference>
<dbReference type="GO" id="GO:0006457">
    <property type="term" value="P:protein folding"/>
    <property type="evidence" value="ECO:0007669"/>
    <property type="project" value="InterPro"/>
</dbReference>
<dbReference type="OrthoDB" id="9796864at2"/>
<reference evidence="5 6" key="1">
    <citation type="submission" date="2019-01" db="EMBL/GenBank/DDBJ databases">
        <authorList>
            <person name="Brito A."/>
        </authorList>
    </citation>
    <scope>NUCLEOTIDE SEQUENCE [LARGE SCALE GENOMIC DNA]</scope>
    <source>
        <strain evidence="5">1</strain>
    </source>
</reference>
<dbReference type="PROSITE" id="PS50072">
    <property type="entry name" value="CSA_PPIASE_2"/>
    <property type="match status" value="1"/>
</dbReference>
<dbReference type="EC" id="5.2.1.8" evidence="1"/>
<dbReference type="PROSITE" id="PS00170">
    <property type="entry name" value="CSA_PPIASE_1"/>
    <property type="match status" value="1"/>
</dbReference>
<keyword evidence="6" id="KW-1185">Reference proteome</keyword>
<dbReference type="InterPro" id="IPR044665">
    <property type="entry name" value="E_coli_cyclophilin_A-like"/>
</dbReference>
<dbReference type="SUPFAM" id="SSF50891">
    <property type="entry name" value="Cyclophilin-like"/>
    <property type="match status" value="1"/>
</dbReference>
<dbReference type="InterPro" id="IPR002130">
    <property type="entry name" value="Cyclophilin-type_PPIase_dom"/>
</dbReference>
<sequence length="352" mass="38369">MFENLPRLNGTALVELIVDGSSIIIEVNGNDAPITAGNFVDLVERGVYDGVAFHRVVDDFVAQGGDPQSLDPNFPIDRLGGGGFIDPATGERRSIPLEIKLEGDEEPTYSTQLGRLGGNETPDVTLEHDRGAVAMARSQPPDSASSQFYFALEEVSFLDGDYAVFGNVTEGLDVVDSIEQGDRFEDAEVIDGLENLNAIDLFRLRNTNFPTGNYIYVSATERDNIQSDPNLNQTFELEGNGEPAFKASTEDGDDLSAFYRFQSIDVPGTYVFAGESERQSINENFSESFAEEGLAFYVYGAGTGEGIEFNRFQNNINNTFLFAGPEETANINSDSNLSEIFTDQGVAFEALV</sequence>
<evidence type="ECO:0000313" key="6">
    <source>
        <dbReference type="Proteomes" id="UP000320055"/>
    </source>
</evidence>
<name>A0A563VVC9_9CYAN</name>
<keyword evidence="3 5" id="KW-0413">Isomerase</keyword>
<gene>
    <name evidence="5" type="ORF">H1P_330010</name>
</gene>
<evidence type="ECO:0000259" key="4">
    <source>
        <dbReference type="PROSITE" id="PS50072"/>
    </source>
</evidence>
<dbReference type="AlphaFoldDB" id="A0A563VVC9"/>
<evidence type="ECO:0000313" key="5">
    <source>
        <dbReference type="EMBL" id="VEP15361.1"/>
    </source>
</evidence>
<dbReference type="GO" id="GO:0003755">
    <property type="term" value="F:peptidyl-prolyl cis-trans isomerase activity"/>
    <property type="evidence" value="ECO:0007669"/>
    <property type="project" value="UniProtKB-KW"/>
</dbReference>
<feature type="domain" description="PPIase cyclophilin-type" evidence="4">
    <location>
        <begin position="23"/>
        <end position="180"/>
    </location>
</feature>
<evidence type="ECO:0000256" key="2">
    <source>
        <dbReference type="ARBA" id="ARBA00023110"/>
    </source>
</evidence>
<dbReference type="InterPro" id="IPR020892">
    <property type="entry name" value="Cyclophilin-type_PPIase_CS"/>
</dbReference>
<dbReference type="InterPro" id="IPR029000">
    <property type="entry name" value="Cyclophilin-like_dom_sf"/>
</dbReference>
<dbReference type="Proteomes" id="UP000320055">
    <property type="component" value="Unassembled WGS sequence"/>
</dbReference>
<accession>A0A563VVC9</accession>
<proteinExistence type="predicted"/>
<dbReference type="PRINTS" id="PR00153">
    <property type="entry name" value="CSAPPISMRASE"/>
</dbReference>
<dbReference type="EMBL" id="CAACVJ010000257">
    <property type="protein sequence ID" value="VEP15361.1"/>
    <property type="molecule type" value="Genomic_DNA"/>
</dbReference>
<organism evidence="5 6">
    <name type="scientific">Hyella patelloides LEGE 07179</name>
    <dbReference type="NCBI Taxonomy" id="945734"/>
    <lineage>
        <taxon>Bacteria</taxon>
        <taxon>Bacillati</taxon>
        <taxon>Cyanobacteriota</taxon>
        <taxon>Cyanophyceae</taxon>
        <taxon>Pleurocapsales</taxon>
        <taxon>Hyellaceae</taxon>
        <taxon>Hyella</taxon>
    </lineage>
</organism>